<dbReference type="SUPFAM" id="SSF56672">
    <property type="entry name" value="DNA/RNA polymerases"/>
    <property type="match status" value="1"/>
</dbReference>
<dbReference type="PANTHER" id="PTHR19446">
    <property type="entry name" value="REVERSE TRANSCRIPTASES"/>
    <property type="match status" value="1"/>
</dbReference>
<protein>
    <submittedName>
        <fullName evidence="3">Uncharacterized protein LOC111112322</fullName>
    </submittedName>
</protein>
<keyword evidence="2" id="KW-1185">Reference proteome</keyword>
<accession>A0A8B8BQ80</accession>
<organism evidence="2 3">
    <name type="scientific">Crassostrea virginica</name>
    <name type="common">Eastern oyster</name>
    <dbReference type="NCBI Taxonomy" id="6565"/>
    <lineage>
        <taxon>Eukaryota</taxon>
        <taxon>Metazoa</taxon>
        <taxon>Spiralia</taxon>
        <taxon>Lophotrochozoa</taxon>
        <taxon>Mollusca</taxon>
        <taxon>Bivalvia</taxon>
        <taxon>Autobranchia</taxon>
        <taxon>Pteriomorphia</taxon>
        <taxon>Ostreida</taxon>
        <taxon>Ostreoidea</taxon>
        <taxon>Ostreidae</taxon>
        <taxon>Crassostrea</taxon>
    </lineage>
</organism>
<dbReference type="Proteomes" id="UP000694844">
    <property type="component" value="Chromosome 9"/>
</dbReference>
<dbReference type="AlphaFoldDB" id="A0A8B8BQ80"/>
<dbReference type="KEGG" id="cvn:111112322"/>
<proteinExistence type="predicted"/>
<evidence type="ECO:0000313" key="3">
    <source>
        <dbReference type="RefSeq" id="XP_022305470.1"/>
    </source>
</evidence>
<reference evidence="3" key="1">
    <citation type="submission" date="2025-08" db="UniProtKB">
        <authorList>
            <consortium name="RefSeq"/>
        </authorList>
    </citation>
    <scope>IDENTIFICATION</scope>
    <source>
        <tissue evidence="3">Whole sample</tissue>
    </source>
</reference>
<evidence type="ECO:0000313" key="2">
    <source>
        <dbReference type="Proteomes" id="UP000694844"/>
    </source>
</evidence>
<dbReference type="RefSeq" id="XP_022305470.1">
    <property type="nucleotide sequence ID" value="XM_022449762.1"/>
</dbReference>
<keyword evidence="1" id="KW-0175">Coiled coil</keyword>
<dbReference type="InterPro" id="IPR043502">
    <property type="entry name" value="DNA/RNA_pol_sf"/>
</dbReference>
<feature type="coiled-coil region" evidence="1">
    <location>
        <begin position="36"/>
        <end position="63"/>
    </location>
</feature>
<dbReference type="GeneID" id="111112322"/>
<name>A0A8B8BQ80_CRAVI</name>
<sequence length="277" mass="31205">MAAETKEAARHNNIKALYDNNRVLTNTFKKSSRPVKDKLGNTFKTAEEQMKRWVENFKEVLNQPPLSHDVNIQPAADELPLNCNRPSKAEISKAINTLKNNKSPGPDNIPAEVLKADLETSTQMLYELLGKIWEDENIPQDWKEGHLVKLPKKGDLSICDNYRGIMLLSVPGKVLNRVMLERMKKTVDQKLRDNQAGFRQNISCADQIATLHGIALLSHNHQQMEEKVSCLDERAAETASAVQQFQTTERETTEAVAQCLNCEPDRRGGSGCKKDQD</sequence>
<evidence type="ECO:0000256" key="1">
    <source>
        <dbReference type="SAM" id="Coils"/>
    </source>
</evidence>
<dbReference type="OrthoDB" id="6145148at2759"/>
<gene>
    <name evidence="3" type="primary">LOC111112322</name>
</gene>